<evidence type="ECO:0000313" key="1">
    <source>
        <dbReference type="EMBL" id="VDO88415.1"/>
    </source>
</evidence>
<gene>
    <name evidence="1" type="ORF">SCUD_LOCUS4356</name>
</gene>
<sequence length="51" mass="6391">MLYYLDHMLHFQQQESIYFYNLNEGLQLHDVKMNPLHHIFNMRLKLINRDD</sequence>
<evidence type="ECO:0000313" key="3">
    <source>
        <dbReference type="WBParaSite" id="SCUD_0000435401-mRNA-1"/>
    </source>
</evidence>
<reference evidence="1 2" key="2">
    <citation type="submission" date="2018-11" db="EMBL/GenBank/DDBJ databases">
        <authorList>
            <consortium name="Pathogen Informatics"/>
        </authorList>
    </citation>
    <scope>NUCLEOTIDE SEQUENCE [LARGE SCALE GENOMIC DNA]</scope>
    <source>
        <strain evidence="1">Dakar</strain>
        <strain evidence="2">Dakar, Senegal</strain>
    </source>
</reference>
<keyword evidence="2" id="KW-1185">Reference proteome</keyword>
<dbReference type="AlphaFoldDB" id="A0A183JNR8"/>
<dbReference type="EMBL" id="UZAK01005714">
    <property type="protein sequence ID" value="VDO88415.1"/>
    <property type="molecule type" value="Genomic_DNA"/>
</dbReference>
<evidence type="ECO:0000313" key="2">
    <source>
        <dbReference type="Proteomes" id="UP000279833"/>
    </source>
</evidence>
<organism evidence="3">
    <name type="scientific">Schistosoma curassoni</name>
    <dbReference type="NCBI Taxonomy" id="6186"/>
    <lineage>
        <taxon>Eukaryota</taxon>
        <taxon>Metazoa</taxon>
        <taxon>Spiralia</taxon>
        <taxon>Lophotrochozoa</taxon>
        <taxon>Platyhelminthes</taxon>
        <taxon>Trematoda</taxon>
        <taxon>Digenea</taxon>
        <taxon>Strigeidida</taxon>
        <taxon>Schistosomatoidea</taxon>
        <taxon>Schistosomatidae</taxon>
        <taxon>Schistosoma</taxon>
    </lineage>
</organism>
<dbReference type="Proteomes" id="UP000279833">
    <property type="component" value="Unassembled WGS sequence"/>
</dbReference>
<name>A0A183JNR8_9TREM</name>
<reference evidence="3" key="1">
    <citation type="submission" date="2016-06" db="UniProtKB">
        <authorList>
            <consortium name="WormBaseParasite"/>
        </authorList>
    </citation>
    <scope>IDENTIFICATION</scope>
</reference>
<dbReference type="WBParaSite" id="SCUD_0000435401-mRNA-1">
    <property type="protein sequence ID" value="SCUD_0000435401-mRNA-1"/>
    <property type="gene ID" value="SCUD_0000435401"/>
</dbReference>
<protein>
    <submittedName>
        <fullName evidence="1 3">Uncharacterized protein</fullName>
    </submittedName>
</protein>
<proteinExistence type="predicted"/>
<accession>A0A183JNR8</accession>